<dbReference type="PANTHER" id="PTHR30629:SF2">
    <property type="entry name" value="PROPHAGE INTEGRASE INTS-RELATED"/>
    <property type="match status" value="1"/>
</dbReference>
<dbReference type="InterPro" id="IPR002104">
    <property type="entry name" value="Integrase_catalytic"/>
</dbReference>
<organism evidence="9 10">
    <name type="scientific">Blautia ammoniilytica</name>
    <dbReference type="NCBI Taxonomy" id="2981782"/>
    <lineage>
        <taxon>Bacteria</taxon>
        <taxon>Bacillati</taxon>
        <taxon>Bacillota</taxon>
        <taxon>Clostridia</taxon>
        <taxon>Lachnospirales</taxon>
        <taxon>Lachnospiraceae</taxon>
        <taxon>Blautia</taxon>
    </lineage>
</organism>
<evidence type="ECO:0000313" key="10">
    <source>
        <dbReference type="Proteomes" id="UP001652409"/>
    </source>
</evidence>
<dbReference type="EMBL" id="JAOQJL010000033">
    <property type="protein sequence ID" value="MCU6766551.1"/>
    <property type="molecule type" value="Genomic_DNA"/>
</dbReference>
<dbReference type="SUPFAM" id="SSF56349">
    <property type="entry name" value="DNA breaking-rejoining enzymes"/>
    <property type="match status" value="1"/>
</dbReference>
<dbReference type="InterPro" id="IPR044068">
    <property type="entry name" value="CB"/>
</dbReference>
<accession>A0ABT2TWD4</accession>
<dbReference type="Proteomes" id="UP001652409">
    <property type="component" value="Unassembled WGS sequence"/>
</dbReference>
<dbReference type="PROSITE" id="PS51900">
    <property type="entry name" value="CB"/>
    <property type="match status" value="1"/>
</dbReference>
<proteinExistence type="inferred from homology"/>
<keyword evidence="3" id="KW-0229">DNA integration</keyword>
<dbReference type="InterPro" id="IPR004107">
    <property type="entry name" value="Integrase_SAM-like_N"/>
</dbReference>
<keyword evidence="5" id="KW-0233">DNA recombination</keyword>
<dbReference type="Pfam" id="PF14659">
    <property type="entry name" value="Phage_int_SAM_3"/>
    <property type="match status" value="1"/>
</dbReference>
<comment type="similarity">
    <text evidence="2">Belongs to the 'phage' integrase family.</text>
</comment>
<dbReference type="CDD" id="cd01189">
    <property type="entry name" value="INT_ICEBs1_C_like"/>
    <property type="match status" value="1"/>
</dbReference>
<dbReference type="PANTHER" id="PTHR30629">
    <property type="entry name" value="PROPHAGE INTEGRASE"/>
    <property type="match status" value="1"/>
</dbReference>
<evidence type="ECO:0000259" key="8">
    <source>
        <dbReference type="PROSITE" id="PS51900"/>
    </source>
</evidence>
<feature type="domain" description="Tyr recombinase" evidence="7">
    <location>
        <begin position="188"/>
        <end position="397"/>
    </location>
</feature>
<dbReference type="Gene3D" id="1.10.443.10">
    <property type="entry name" value="Intergrase catalytic core"/>
    <property type="match status" value="1"/>
</dbReference>
<keyword evidence="4 6" id="KW-0238">DNA-binding</keyword>
<protein>
    <submittedName>
        <fullName evidence="9">Site-specific integrase</fullName>
    </submittedName>
</protein>
<evidence type="ECO:0000256" key="3">
    <source>
        <dbReference type="ARBA" id="ARBA00022908"/>
    </source>
</evidence>
<reference evidence="9 10" key="1">
    <citation type="journal article" date="2021" name="ISME Commun">
        <title>Automated analysis of genomic sequences facilitates high-throughput and comprehensive description of bacteria.</title>
        <authorList>
            <person name="Hitch T.C.A."/>
        </authorList>
    </citation>
    <scope>NUCLEOTIDE SEQUENCE [LARGE SCALE GENOMIC DNA]</scope>
    <source>
        <strain evidence="9 10">Sanger_23</strain>
    </source>
</reference>
<comment type="function">
    <text evidence="1">Site-specific tyrosine recombinase, which acts by catalyzing the cutting and rejoining of the recombining DNA molecules.</text>
</comment>
<sequence>MYMVLSSKCWRALENWRDKMSTDNNGKKLPKGIRMRGKELYEARFTYKGETYVLYNTNLKLLQNELAAKRYEVEHGFYAKESNVTVDSWFHTWMEEYKRNNVKYGTYKVYLDEYKTHIQETLGRRQLKDVRGEHIQKLFNDMAKRYSHTTVNLVRVILSGMYTQAVRNGMVLRNPVENTSIKKKKRKRKIRVMTQEEQKLFMRYSKTSQFYDLYIVALGTGMRSGELRALQWSDIDFDNKIIHVNGTLKYVAKAREKYMIDEPKSETSKRDIPMLENLVSVLREHRKHQLATRMLLGNKWRPESGFENLVFTGSFGRCISETALYEDMKKIRAQIREDGHVFGEHTPHSLRHTFATRGFERGIPPKVMQEILGHKSITMTLDIYSHVLPDKKAEEINKLAAMF</sequence>
<evidence type="ECO:0000256" key="4">
    <source>
        <dbReference type="ARBA" id="ARBA00023125"/>
    </source>
</evidence>
<dbReference type="PROSITE" id="PS51898">
    <property type="entry name" value="TYR_RECOMBINASE"/>
    <property type="match status" value="1"/>
</dbReference>
<dbReference type="Pfam" id="PF00589">
    <property type="entry name" value="Phage_integrase"/>
    <property type="match status" value="1"/>
</dbReference>
<evidence type="ECO:0000256" key="1">
    <source>
        <dbReference type="ARBA" id="ARBA00003283"/>
    </source>
</evidence>
<keyword evidence="10" id="KW-1185">Reference proteome</keyword>
<gene>
    <name evidence="9" type="ORF">OCV61_14260</name>
</gene>
<evidence type="ECO:0000256" key="6">
    <source>
        <dbReference type="PROSITE-ProRule" id="PRU01248"/>
    </source>
</evidence>
<feature type="domain" description="Core-binding (CB)" evidence="8">
    <location>
        <begin position="84"/>
        <end position="166"/>
    </location>
</feature>
<name>A0ABT2TWD4_9FIRM</name>
<dbReference type="InterPro" id="IPR011010">
    <property type="entry name" value="DNA_brk_join_enz"/>
</dbReference>
<evidence type="ECO:0000256" key="2">
    <source>
        <dbReference type="ARBA" id="ARBA00008857"/>
    </source>
</evidence>
<dbReference type="InterPro" id="IPR050808">
    <property type="entry name" value="Phage_Integrase"/>
</dbReference>
<dbReference type="InterPro" id="IPR013762">
    <property type="entry name" value="Integrase-like_cat_sf"/>
</dbReference>
<evidence type="ECO:0000259" key="7">
    <source>
        <dbReference type="PROSITE" id="PS51898"/>
    </source>
</evidence>
<dbReference type="InterPro" id="IPR010998">
    <property type="entry name" value="Integrase_recombinase_N"/>
</dbReference>
<evidence type="ECO:0000256" key="5">
    <source>
        <dbReference type="ARBA" id="ARBA00023172"/>
    </source>
</evidence>
<comment type="caution">
    <text evidence="9">The sequence shown here is derived from an EMBL/GenBank/DDBJ whole genome shotgun (WGS) entry which is preliminary data.</text>
</comment>
<evidence type="ECO:0000313" key="9">
    <source>
        <dbReference type="EMBL" id="MCU6766551.1"/>
    </source>
</evidence>
<dbReference type="RefSeq" id="WP_262583069.1">
    <property type="nucleotide sequence ID" value="NZ_JAOQJL010000033.1"/>
</dbReference>
<dbReference type="Gene3D" id="1.10.150.130">
    <property type="match status" value="1"/>
</dbReference>